<comment type="caution">
    <text evidence="1">The sequence shown here is derived from an EMBL/GenBank/DDBJ whole genome shotgun (WGS) entry which is preliminary data.</text>
</comment>
<evidence type="ECO:0000313" key="2">
    <source>
        <dbReference type="Proteomes" id="UP001457282"/>
    </source>
</evidence>
<proteinExistence type="predicted"/>
<dbReference type="AlphaFoldDB" id="A0AAW1X8K0"/>
<gene>
    <name evidence="1" type="ORF">M0R45_019694</name>
</gene>
<keyword evidence="2" id="KW-1185">Reference proteome</keyword>
<protein>
    <submittedName>
        <fullName evidence="1">Uncharacterized protein</fullName>
    </submittedName>
</protein>
<organism evidence="1 2">
    <name type="scientific">Rubus argutus</name>
    <name type="common">Southern blackberry</name>
    <dbReference type="NCBI Taxonomy" id="59490"/>
    <lineage>
        <taxon>Eukaryota</taxon>
        <taxon>Viridiplantae</taxon>
        <taxon>Streptophyta</taxon>
        <taxon>Embryophyta</taxon>
        <taxon>Tracheophyta</taxon>
        <taxon>Spermatophyta</taxon>
        <taxon>Magnoliopsida</taxon>
        <taxon>eudicotyledons</taxon>
        <taxon>Gunneridae</taxon>
        <taxon>Pentapetalae</taxon>
        <taxon>rosids</taxon>
        <taxon>fabids</taxon>
        <taxon>Rosales</taxon>
        <taxon>Rosaceae</taxon>
        <taxon>Rosoideae</taxon>
        <taxon>Rosoideae incertae sedis</taxon>
        <taxon>Rubus</taxon>
    </lineage>
</organism>
<dbReference type="EMBL" id="JBEDUW010000004">
    <property type="protein sequence ID" value="KAK9932456.1"/>
    <property type="molecule type" value="Genomic_DNA"/>
</dbReference>
<sequence>MATINPKPAIHHRISQIPKPVAFTCKQQASISTATAGIDEPRPRRTQFLDAVAVTAVPLHSSHVAGDPICLAPTPLQAARRKRNKR</sequence>
<dbReference type="Proteomes" id="UP001457282">
    <property type="component" value="Unassembled WGS sequence"/>
</dbReference>
<evidence type="ECO:0000313" key="1">
    <source>
        <dbReference type="EMBL" id="KAK9932456.1"/>
    </source>
</evidence>
<reference evidence="1 2" key="1">
    <citation type="journal article" date="2023" name="G3 (Bethesda)">
        <title>A chromosome-length genome assembly and annotation of blackberry (Rubus argutus, cv. 'Hillquist').</title>
        <authorList>
            <person name="Bruna T."/>
            <person name="Aryal R."/>
            <person name="Dudchenko O."/>
            <person name="Sargent D.J."/>
            <person name="Mead D."/>
            <person name="Buti M."/>
            <person name="Cavallini A."/>
            <person name="Hytonen T."/>
            <person name="Andres J."/>
            <person name="Pham M."/>
            <person name="Weisz D."/>
            <person name="Mascagni F."/>
            <person name="Usai G."/>
            <person name="Natali L."/>
            <person name="Bassil N."/>
            <person name="Fernandez G.E."/>
            <person name="Lomsadze A."/>
            <person name="Armour M."/>
            <person name="Olukolu B."/>
            <person name="Poorten T."/>
            <person name="Britton C."/>
            <person name="Davik J."/>
            <person name="Ashrafi H."/>
            <person name="Aiden E.L."/>
            <person name="Borodovsky M."/>
            <person name="Worthington M."/>
        </authorList>
    </citation>
    <scope>NUCLEOTIDE SEQUENCE [LARGE SCALE GENOMIC DNA]</scope>
    <source>
        <strain evidence="1">PI 553951</strain>
    </source>
</reference>
<accession>A0AAW1X8K0</accession>
<name>A0AAW1X8K0_RUBAR</name>